<accession>A0A0W8ERB5</accession>
<evidence type="ECO:0000256" key="3">
    <source>
        <dbReference type="ARBA" id="ARBA00023157"/>
    </source>
</evidence>
<evidence type="ECO:0000256" key="4">
    <source>
        <dbReference type="ARBA" id="ARBA00023284"/>
    </source>
</evidence>
<dbReference type="Pfam" id="PF00085">
    <property type="entry name" value="Thioredoxin"/>
    <property type="match status" value="1"/>
</dbReference>
<dbReference type="GO" id="GO:0005829">
    <property type="term" value="C:cytosol"/>
    <property type="evidence" value="ECO:0007669"/>
    <property type="project" value="TreeGrafter"/>
</dbReference>
<dbReference type="PANTHER" id="PTHR45663">
    <property type="entry name" value="GEO12009P1"/>
    <property type="match status" value="1"/>
</dbReference>
<reference evidence="6" key="1">
    <citation type="journal article" date="2015" name="Proc. Natl. Acad. Sci. U.S.A.">
        <title>Networks of energetic and metabolic interactions define dynamics in microbial communities.</title>
        <authorList>
            <person name="Embree M."/>
            <person name="Liu J.K."/>
            <person name="Al-Bassam M.M."/>
            <person name="Zengler K."/>
        </authorList>
    </citation>
    <scope>NUCLEOTIDE SEQUENCE</scope>
</reference>
<sequence length="135" mass="15083">MDEELQRIREKKLRELQDGLQRPKTEFKVHPVDSTNFQGMLKTHKFLVVDFWAEWCGPCRRVGPVVEDLARELGDRVTFAKCNTDQNPSIASGFGINAIPTIILFSSGQVADVVVGALPKETLKARLFKAFGLPG</sequence>
<proteinExistence type="predicted"/>
<dbReference type="FunFam" id="3.40.30.10:FF:000001">
    <property type="entry name" value="Thioredoxin"/>
    <property type="match status" value="1"/>
</dbReference>
<dbReference type="PANTHER" id="PTHR45663:SF11">
    <property type="entry name" value="GEO12009P1"/>
    <property type="match status" value="1"/>
</dbReference>
<dbReference type="InterPro" id="IPR017937">
    <property type="entry name" value="Thioredoxin_CS"/>
</dbReference>
<name>A0A0W8ERB5_9ZZZZ</name>
<evidence type="ECO:0000259" key="5">
    <source>
        <dbReference type="PROSITE" id="PS51352"/>
    </source>
</evidence>
<dbReference type="PROSITE" id="PS51352">
    <property type="entry name" value="THIOREDOXIN_2"/>
    <property type="match status" value="1"/>
</dbReference>
<evidence type="ECO:0000313" key="6">
    <source>
        <dbReference type="EMBL" id="KUG11096.1"/>
    </source>
</evidence>
<keyword evidence="4" id="KW-0676">Redox-active center</keyword>
<dbReference type="AlphaFoldDB" id="A0A0W8ERB5"/>
<dbReference type="CDD" id="cd02947">
    <property type="entry name" value="TRX_family"/>
    <property type="match status" value="1"/>
</dbReference>
<dbReference type="InterPro" id="IPR005746">
    <property type="entry name" value="Thioredoxin"/>
</dbReference>
<protein>
    <submittedName>
        <fullName evidence="6">Thioredoxin</fullName>
    </submittedName>
</protein>
<organism evidence="6">
    <name type="scientific">hydrocarbon metagenome</name>
    <dbReference type="NCBI Taxonomy" id="938273"/>
    <lineage>
        <taxon>unclassified sequences</taxon>
        <taxon>metagenomes</taxon>
        <taxon>ecological metagenomes</taxon>
    </lineage>
</organism>
<dbReference type="EMBL" id="LNQE01001735">
    <property type="protein sequence ID" value="KUG11096.1"/>
    <property type="molecule type" value="Genomic_DNA"/>
</dbReference>
<dbReference type="SUPFAM" id="SSF52833">
    <property type="entry name" value="Thioredoxin-like"/>
    <property type="match status" value="1"/>
</dbReference>
<dbReference type="NCBIfam" id="TIGR01068">
    <property type="entry name" value="thioredoxin"/>
    <property type="match status" value="1"/>
</dbReference>
<evidence type="ECO:0000256" key="2">
    <source>
        <dbReference type="ARBA" id="ARBA00022982"/>
    </source>
</evidence>
<dbReference type="InterPro" id="IPR013766">
    <property type="entry name" value="Thioredoxin_domain"/>
</dbReference>
<evidence type="ECO:0000256" key="1">
    <source>
        <dbReference type="ARBA" id="ARBA00022448"/>
    </source>
</evidence>
<gene>
    <name evidence="6" type="ORF">ASZ90_016509</name>
</gene>
<dbReference type="GO" id="GO:0015035">
    <property type="term" value="F:protein-disulfide reductase activity"/>
    <property type="evidence" value="ECO:0007669"/>
    <property type="project" value="InterPro"/>
</dbReference>
<feature type="domain" description="Thioredoxin" evidence="5">
    <location>
        <begin position="16"/>
        <end position="133"/>
    </location>
</feature>
<keyword evidence="3" id="KW-1015">Disulfide bond</keyword>
<keyword evidence="1" id="KW-0813">Transport</keyword>
<dbReference type="InterPro" id="IPR036249">
    <property type="entry name" value="Thioredoxin-like_sf"/>
</dbReference>
<keyword evidence="2" id="KW-0249">Electron transport</keyword>
<dbReference type="GO" id="GO:0045454">
    <property type="term" value="P:cell redox homeostasis"/>
    <property type="evidence" value="ECO:0007669"/>
    <property type="project" value="TreeGrafter"/>
</dbReference>
<comment type="caution">
    <text evidence="6">The sequence shown here is derived from an EMBL/GenBank/DDBJ whole genome shotgun (WGS) entry which is preliminary data.</text>
</comment>
<dbReference type="PROSITE" id="PS00194">
    <property type="entry name" value="THIOREDOXIN_1"/>
    <property type="match status" value="1"/>
</dbReference>
<dbReference type="Gene3D" id="3.40.30.10">
    <property type="entry name" value="Glutaredoxin"/>
    <property type="match status" value="1"/>
</dbReference>
<dbReference type="PRINTS" id="PR00421">
    <property type="entry name" value="THIOREDOXIN"/>
</dbReference>